<feature type="region of interest" description="Disordered" evidence="1">
    <location>
        <begin position="21"/>
        <end position="43"/>
    </location>
</feature>
<evidence type="ECO:0008006" key="4">
    <source>
        <dbReference type="Google" id="ProtNLM"/>
    </source>
</evidence>
<dbReference type="PANTHER" id="PTHR24104">
    <property type="entry name" value="E3 UBIQUITIN-PROTEIN LIGASE NHLRC1-RELATED"/>
    <property type="match status" value="1"/>
</dbReference>
<dbReference type="CDD" id="cd05819">
    <property type="entry name" value="NHL"/>
    <property type="match status" value="1"/>
</dbReference>
<proteinExistence type="predicted"/>
<comment type="caution">
    <text evidence="2">The sequence shown here is derived from an EMBL/GenBank/DDBJ whole genome shotgun (WGS) entry which is preliminary data.</text>
</comment>
<name>A0A815KVR6_9BILA</name>
<dbReference type="InterPro" id="IPR050952">
    <property type="entry name" value="TRIM-NHL_E3_ligases"/>
</dbReference>
<dbReference type="GO" id="GO:0043161">
    <property type="term" value="P:proteasome-mediated ubiquitin-dependent protein catabolic process"/>
    <property type="evidence" value="ECO:0007669"/>
    <property type="project" value="TreeGrafter"/>
</dbReference>
<organism evidence="2 3">
    <name type="scientific">Rotaria sordida</name>
    <dbReference type="NCBI Taxonomy" id="392033"/>
    <lineage>
        <taxon>Eukaryota</taxon>
        <taxon>Metazoa</taxon>
        <taxon>Spiralia</taxon>
        <taxon>Gnathifera</taxon>
        <taxon>Rotifera</taxon>
        <taxon>Eurotatoria</taxon>
        <taxon>Bdelloidea</taxon>
        <taxon>Philodinida</taxon>
        <taxon>Philodinidae</taxon>
        <taxon>Rotaria</taxon>
    </lineage>
</organism>
<protein>
    <recommendedName>
        <fullName evidence="4">NHL repeat containing protein</fullName>
    </recommendedName>
</protein>
<dbReference type="OrthoDB" id="273823at2759"/>
<dbReference type="SUPFAM" id="SSF101898">
    <property type="entry name" value="NHL repeat"/>
    <property type="match status" value="1"/>
</dbReference>
<evidence type="ECO:0000256" key="1">
    <source>
        <dbReference type="SAM" id="MobiDB-lite"/>
    </source>
</evidence>
<dbReference type="EMBL" id="CAJNOO010004931">
    <property type="protein sequence ID" value="CAF1398415.1"/>
    <property type="molecule type" value="Genomic_DNA"/>
</dbReference>
<dbReference type="Gene3D" id="2.120.10.30">
    <property type="entry name" value="TolB, C-terminal domain"/>
    <property type="match status" value="1"/>
</dbReference>
<reference evidence="2" key="1">
    <citation type="submission" date="2021-02" db="EMBL/GenBank/DDBJ databases">
        <authorList>
            <person name="Nowell W R."/>
        </authorList>
    </citation>
    <scope>NUCLEOTIDE SEQUENCE</scope>
</reference>
<dbReference type="InterPro" id="IPR011042">
    <property type="entry name" value="6-blade_b-propeller_TolB-like"/>
</dbReference>
<gene>
    <name evidence="2" type="ORF">RFH988_LOCUS34714</name>
</gene>
<dbReference type="GO" id="GO:0000209">
    <property type="term" value="P:protein polyubiquitination"/>
    <property type="evidence" value="ECO:0007669"/>
    <property type="project" value="TreeGrafter"/>
</dbReference>
<dbReference type="AlphaFoldDB" id="A0A815KVR6"/>
<evidence type="ECO:0000313" key="2">
    <source>
        <dbReference type="EMBL" id="CAF1398415.1"/>
    </source>
</evidence>
<dbReference type="PANTHER" id="PTHR24104:SF51">
    <property type="entry name" value="SMP-30_GLUCONOLACTONASE_LRE-LIKE REGION DOMAIN-CONTAINING PROTEIN"/>
    <property type="match status" value="1"/>
</dbReference>
<evidence type="ECO:0000313" key="3">
    <source>
        <dbReference type="Proteomes" id="UP000663882"/>
    </source>
</evidence>
<sequence>MTNWNITSKMTNTLIETPVPTTTAIPTTTTTSTTTTIPTTTTTSTTTTTKATIQQLVIPNIPAGAQWAENGVTVAGGHGSGGATNQLAGPGGLFVDDDKTMVIADVDNHRIIQRKMSDMNGQVVAGGNGGGNRLDQLFEPTDVLIDKQTDSLIICDQRNRRIVRWSRNDTTQGETLIDNIRCWGLAMDDQRYLYICDFENHAVRRYQIEDKNETIVAGGNSQGDGLDQLNWPSYVFVDQQQSVYVSDRDNHRVMKWNNGAKAGIVVAGGQGPGTALTQLDWPKGLFVDTLGTIYVADDKNNRVVRWPKGATAGIVIMGGNGGGIEPNQFNGPQ</sequence>
<dbReference type="GO" id="GO:0061630">
    <property type="term" value="F:ubiquitin protein ligase activity"/>
    <property type="evidence" value="ECO:0007669"/>
    <property type="project" value="TreeGrafter"/>
</dbReference>
<dbReference type="Proteomes" id="UP000663882">
    <property type="component" value="Unassembled WGS sequence"/>
</dbReference>
<accession>A0A815KVR6</accession>
<feature type="non-terminal residue" evidence="2">
    <location>
        <position position="1"/>
    </location>
</feature>